<dbReference type="Proteomes" id="UP000245768">
    <property type="component" value="Unassembled WGS sequence"/>
</dbReference>
<name>A0A316YGU4_9BASI</name>
<dbReference type="OrthoDB" id="6419443at2759"/>
<dbReference type="EMBL" id="KZ819638">
    <property type="protein sequence ID" value="PWN88419.1"/>
    <property type="molecule type" value="Genomic_DNA"/>
</dbReference>
<organism evidence="3 4">
    <name type="scientific">Acaromyces ingoldii</name>
    <dbReference type="NCBI Taxonomy" id="215250"/>
    <lineage>
        <taxon>Eukaryota</taxon>
        <taxon>Fungi</taxon>
        <taxon>Dikarya</taxon>
        <taxon>Basidiomycota</taxon>
        <taxon>Ustilaginomycotina</taxon>
        <taxon>Exobasidiomycetes</taxon>
        <taxon>Exobasidiales</taxon>
        <taxon>Cryptobasidiaceae</taxon>
        <taxon>Acaromyces</taxon>
    </lineage>
</organism>
<dbReference type="STRING" id="215250.A0A316YGU4"/>
<gene>
    <name evidence="3" type="ORF">FA10DRAFT_268609</name>
</gene>
<dbReference type="RefSeq" id="XP_025375617.1">
    <property type="nucleotide sequence ID" value="XM_025522401.1"/>
</dbReference>
<dbReference type="Gene3D" id="1.20.1280.50">
    <property type="match status" value="1"/>
</dbReference>
<dbReference type="Pfam" id="PF12937">
    <property type="entry name" value="F-box-like"/>
    <property type="match status" value="1"/>
</dbReference>
<evidence type="ECO:0000313" key="3">
    <source>
        <dbReference type="EMBL" id="PWN88419.1"/>
    </source>
</evidence>
<feature type="region of interest" description="Disordered" evidence="1">
    <location>
        <begin position="16"/>
        <end position="92"/>
    </location>
</feature>
<reference evidence="3 4" key="1">
    <citation type="journal article" date="2018" name="Mol. Biol. Evol.">
        <title>Broad Genomic Sampling Reveals a Smut Pathogenic Ancestry of the Fungal Clade Ustilaginomycotina.</title>
        <authorList>
            <person name="Kijpornyongpan T."/>
            <person name="Mondo S.J."/>
            <person name="Barry K."/>
            <person name="Sandor L."/>
            <person name="Lee J."/>
            <person name="Lipzen A."/>
            <person name="Pangilinan J."/>
            <person name="LaButti K."/>
            <person name="Hainaut M."/>
            <person name="Henrissat B."/>
            <person name="Grigoriev I.V."/>
            <person name="Spatafora J.W."/>
            <person name="Aime M.C."/>
        </authorList>
    </citation>
    <scope>NUCLEOTIDE SEQUENCE [LARGE SCALE GENOMIC DNA]</scope>
    <source>
        <strain evidence="3 4">MCA 4198</strain>
    </source>
</reference>
<evidence type="ECO:0000313" key="4">
    <source>
        <dbReference type="Proteomes" id="UP000245768"/>
    </source>
</evidence>
<feature type="domain" description="F-box" evidence="2">
    <location>
        <begin position="181"/>
        <end position="222"/>
    </location>
</feature>
<feature type="compositionally biased region" description="Low complexity" evidence="1">
    <location>
        <begin position="352"/>
        <end position="362"/>
    </location>
</feature>
<dbReference type="InterPro" id="IPR036047">
    <property type="entry name" value="F-box-like_dom_sf"/>
</dbReference>
<dbReference type="SUPFAM" id="SSF81383">
    <property type="entry name" value="F-box domain"/>
    <property type="match status" value="1"/>
</dbReference>
<sequence>MSSSLLQNVLASRLAQATLTGESSQEADVKEENHESQQARDSAGGEVGDETLRPREERVDSARGGSGGTGLGSDDWEMVTGGEGRSSNHEDAGALSDEELVGVISLPGTIPSTPQISRPPSPGTAARMNVVGGALAATVSGGIASPSKKTAPLPTSALAKHSISASPAPRKSKTDPLHAFPREVSQRIFVALPIPALIACSGVSKRWRRSATLNYCWYLQCRRGRSVQEDGRGAAVVEPPSGGFKWTRRESKTDWKMHYMLERRLVARDEERATRNPLLTGGSSGYSTPSRSQRLRDEGIKTPNAVRQEQWAAQDEASSVGYSKNEMREYYKSQGTRGGKMRGKTGKGGHKTGSVGDGSLWE</sequence>
<dbReference type="InParanoid" id="A0A316YGU4"/>
<proteinExistence type="predicted"/>
<evidence type="ECO:0000259" key="2">
    <source>
        <dbReference type="Pfam" id="PF12937"/>
    </source>
</evidence>
<evidence type="ECO:0000256" key="1">
    <source>
        <dbReference type="SAM" id="MobiDB-lite"/>
    </source>
</evidence>
<feature type="compositionally biased region" description="Polar residues" evidence="1">
    <location>
        <begin position="16"/>
        <end position="26"/>
    </location>
</feature>
<feature type="region of interest" description="Disordered" evidence="1">
    <location>
        <begin position="272"/>
        <end position="362"/>
    </location>
</feature>
<protein>
    <recommendedName>
        <fullName evidence="2">F-box domain-containing protein</fullName>
    </recommendedName>
</protein>
<dbReference type="InterPro" id="IPR001810">
    <property type="entry name" value="F-box_dom"/>
</dbReference>
<feature type="region of interest" description="Disordered" evidence="1">
    <location>
        <begin position="142"/>
        <end position="176"/>
    </location>
</feature>
<feature type="compositionally biased region" description="Basic and acidic residues" evidence="1">
    <location>
        <begin position="50"/>
        <end position="61"/>
    </location>
</feature>
<dbReference type="AlphaFoldDB" id="A0A316YGU4"/>
<feature type="compositionally biased region" description="Basic and acidic residues" evidence="1">
    <location>
        <begin position="27"/>
        <end position="38"/>
    </location>
</feature>
<keyword evidence="4" id="KW-1185">Reference proteome</keyword>
<dbReference type="GeneID" id="37044317"/>
<accession>A0A316YGU4</accession>
<feature type="compositionally biased region" description="Basic residues" evidence="1">
    <location>
        <begin position="339"/>
        <end position="350"/>
    </location>
</feature>